<protein>
    <submittedName>
        <fullName evidence="9">Wzz/FepE/Etk N-terminal domain-containing protein</fullName>
    </submittedName>
</protein>
<keyword evidence="2" id="KW-1003">Cell membrane</keyword>
<organism evidence="9 10">
    <name type="scientific">Thauera sinica</name>
    <dbReference type="NCBI Taxonomy" id="2665146"/>
    <lineage>
        <taxon>Bacteria</taxon>
        <taxon>Pseudomonadati</taxon>
        <taxon>Pseudomonadota</taxon>
        <taxon>Betaproteobacteria</taxon>
        <taxon>Rhodocyclales</taxon>
        <taxon>Zoogloeaceae</taxon>
        <taxon>Thauera</taxon>
    </lineage>
</organism>
<comment type="subcellular location">
    <subcellularLocation>
        <location evidence="1">Cell membrane</location>
        <topology evidence="1">Multi-pass membrane protein</topology>
    </subcellularLocation>
</comment>
<dbReference type="InterPro" id="IPR003856">
    <property type="entry name" value="LPS_length_determ_N"/>
</dbReference>
<evidence type="ECO:0000256" key="4">
    <source>
        <dbReference type="ARBA" id="ARBA00022989"/>
    </source>
</evidence>
<evidence type="ECO:0000256" key="1">
    <source>
        <dbReference type="ARBA" id="ARBA00004651"/>
    </source>
</evidence>
<feature type="transmembrane region" description="Helical" evidence="7">
    <location>
        <begin position="244"/>
        <end position="264"/>
    </location>
</feature>
<evidence type="ECO:0000256" key="7">
    <source>
        <dbReference type="SAM" id="Phobius"/>
    </source>
</evidence>
<name>A0ABW1APL1_9RHOO</name>
<feature type="coiled-coil region" evidence="6">
    <location>
        <begin position="157"/>
        <end position="184"/>
    </location>
</feature>
<dbReference type="InterPro" id="IPR050445">
    <property type="entry name" value="Bact_polysacc_biosynth/exp"/>
</dbReference>
<keyword evidence="10" id="KW-1185">Reference proteome</keyword>
<dbReference type="PANTHER" id="PTHR32309">
    <property type="entry name" value="TYROSINE-PROTEIN KINASE"/>
    <property type="match status" value="1"/>
</dbReference>
<gene>
    <name evidence="9" type="ORF">ACFPTN_07080</name>
</gene>
<keyword evidence="6" id="KW-0175">Coiled coil</keyword>
<dbReference type="Pfam" id="PF02706">
    <property type="entry name" value="Wzz"/>
    <property type="match status" value="1"/>
</dbReference>
<evidence type="ECO:0000256" key="6">
    <source>
        <dbReference type="SAM" id="Coils"/>
    </source>
</evidence>
<feature type="domain" description="Polysaccharide chain length determinant N-terminal" evidence="8">
    <location>
        <begin position="16"/>
        <end position="69"/>
    </location>
</feature>
<dbReference type="RefSeq" id="WP_096451786.1">
    <property type="nucleotide sequence ID" value="NZ_JBHSOG010000024.1"/>
</dbReference>
<reference evidence="10" key="1">
    <citation type="journal article" date="2019" name="Int. J. Syst. Evol. Microbiol.">
        <title>The Global Catalogue of Microorganisms (GCM) 10K type strain sequencing project: providing services to taxonomists for standard genome sequencing and annotation.</title>
        <authorList>
            <consortium name="The Broad Institute Genomics Platform"/>
            <consortium name="The Broad Institute Genome Sequencing Center for Infectious Disease"/>
            <person name="Wu L."/>
            <person name="Ma J."/>
        </authorList>
    </citation>
    <scope>NUCLEOTIDE SEQUENCE [LARGE SCALE GENOMIC DNA]</scope>
    <source>
        <strain evidence="10">SHR3</strain>
    </source>
</reference>
<sequence>MAIQNQAATPAASGEDEIDLITLWNVLVRRRRWILACLVLCLAAAGAYLLVKTPVYEASVKVRIGQVASAGPFEAPELISSRLLSEYGEDVADGVKRPRPFLKRASAPKGLATVVELVTEGDAPADAVALLEKISNDVQAAHQQNYALNVKYLTERIEHLDIQRKTLTQQLADATALMEQVKQRDPVQASLIMLERGRLAIAINALDAERPALAQRLSPPQTQATELLGSIAAPAKPAAPKKSFILALAVVLGLMGGTILAFAVEFVANARSSTGGSKETMPA</sequence>
<feature type="transmembrane region" description="Helical" evidence="7">
    <location>
        <begin position="33"/>
        <end position="51"/>
    </location>
</feature>
<accession>A0ABW1APL1</accession>
<keyword evidence="3 7" id="KW-0812">Transmembrane</keyword>
<dbReference type="EMBL" id="JBHSOG010000024">
    <property type="protein sequence ID" value="MFC5769134.1"/>
    <property type="molecule type" value="Genomic_DNA"/>
</dbReference>
<evidence type="ECO:0000259" key="8">
    <source>
        <dbReference type="Pfam" id="PF02706"/>
    </source>
</evidence>
<evidence type="ECO:0000256" key="3">
    <source>
        <dbReference type="ARBA" id="ARBA00022692"/>
    </source>
</evidence>
<evidence type="ECO:0000256" key="5">
    <source>
        <dbReference type="ARBA" id="ARBA00023136"/>
    </source>
</evidence>
<evidence type="ECO:0000313" key="9">
    <source>
        <dbReference type="EMBL" id="MFC5769134.1"/>
    </source>
</evidence>
<proteinExistence type="predicted"/>
<evidence type="ECO:0000256" key="2">
    <source>
        <dbReference type="ARBA" id="ARBA00022475"/>
    </source>
</evidence>
<keyword evidence="5 7" id="KW-0472">Membrane</keyword>
<comment type="caution">
    <text evidence="9">The sequence shown here is derived from an EMBL/GenBank/DDBJ whole genome shotgun (WGS) entry which is preliminary data.</text>
</comment>
<keyword evidence="4 7" id="KW-1133">Transmembrane helix</keyword>
<evidence type="ECO:0000313" key="10">
    <source>
        <dbReference type="Proteomes" id="UP001595974"/>
    </source>
</evidence>
<dbReference type="PANTHER" id="PTHR32309:SF13">
    <property type="entry name" value="FERRIC ENTEROBACTIN TRANSPORT PROTEIN FEPE"/>
    <property type="match status" value="1"/>
</dbReference>
<dbReference type="Proteomes" id="UP001595974">
    <property type="component" value="Unassembled WGS sequence"/>
</dbReference>